<keyword evidence="2" id="KW-0521">NADP</keyword>
<evidence type="ECO:0000313" key="5">
    <source>
        <dbReference type="Proteomes" id="UP000027920"/>
    </source>
</evidence>
<dbReference type="FunFam" id="3.40.50.720:FF:000084">
    <property type="entry name" value="Short-chain dehydrogenase reductase"/>
    <property type="match status" value="1"/>
</dbReference>
<protein>
    <recommendedName>
        <fullName evidence="6">3-oxoacyl-[acyl-carrier protein] reductase</fullName>
    </recommendedName>
</protein>
<keyword evidence="5" id="KW-1185">Reference proteome</keyword>
<dbReference type="PRINTS" id="PR00080">
    <property type="entry name" value="SDRFAMILY"/>
</dbReference>
<dbReference type="PANTHER" id="PTHR24321:SF12">
    <property type="entry name" value="SHORT-CHAIN DEHYDROGENASE_REDUCTASE FAMILY, PUTATIVE (AFU_ORTHOLOGUE AFUA_5G14340)-RELATED"/>
    <property type="match status" value="1"/>
</dbReference>
<dbReference type="CDD" id="cd05233">
    <property type="entry name" value="SDR_c"/>
    <property type="match status" value="1"/>
</dbReference>
<comment type="similarity">
    <text evidence="1">Belongs to the short-chain dehydrogenases/reductases (SDR) family.</text>
</comment>
<organism evidence="4 5">
    <name type="scientific">Exophiala aquamarina CBS 119918</name>
    <dbReference type="NCBI Taxonomy" id="1182545"/>
    <lineage>
        <taxon>Eukaryota</taxon>
        <taxon>Fungi</taxon>
        <taxon>Dikarya</taxon>
        <taxon>Ascomycota</taxon>
        <taxon>Pezizomycotina</taxon>
        <taxon>Eurotiomycetes</taxon>
        <taxon>Chaetothyriomycetidae</taxon>
        <taxon>Chaetothyriales</taxon>
        <taxon>Herpotrichiellaceae</taxon>
        <taxon>Exophiala</taxon>
    </lineage>
</organism>
<gene>
    <name evidence="4" type="ORF">A1O9_12851</name>
</gene>
<dbReference type="Pfam" id="PF13561">
    <property type="entry name" value="adh_short_C2"/>
    <property type="match status" value="1"/>
</dbReference>
<evidence type="ECO:0008006" key="6">
    <source>
        <dbReference type="Google" id="ProtNLM"/>
    </source>
</evidence>
<accession>A0A072NVR7</accession>
<evidence type="ECO:0000256" key="3">
    <source>
        <dbReference type="ARBA" id="ARBA00023002"/>
    </source>
</evidence>
<comment type="caution">
    <text evidence="4">The sequence shown here is derived from an EMBL/GenBank/DDBJ whole genome shotgun (WGS) entry which is preliminary data.</text>
</comment>
<dbReference type="OrthoDB" id="4113790at2759"/>
<sequence>MDLTGVALITGAASGIGKATALLFVAEGCRRLVLADVNREGLEKSKEEIAADQPDVVVLAVQTDLRSEDSVDNCVEQAIVKFGRIDYCCNIAGITLGGITTEVKTSDFDLQYEVDLRGVFFCERAQLRAMLKQEPVKPKHSEHPVKGVIVNVSSMAGLFPYPGLPSYAAFKHGVCGLTKSDAMEYGPKGIRINAVCPGGVKTNINRTLSAEYQEKIKGAQNIVALRRFAEPKEIAEAIAWLCSGRSSYVCGSTISINGGREGAS</sequence>
<dbReference type="Gene3D" id="3.40.50.720">
    <property type="entry name" value="NAD(P)-binding Rossmann-like Domain"/>
    <property type="match status" value="1"/>
</dbReference>
<dbReference type="SUPFAM" id="SSF51735">
    <property type="entry name" value="NAD(P)-binding Rossmann-fold domains"/>
    <property type="match status" value="1"/>
</dbReference>
<dbReference type="PANTHER" id="PTHR24321">
    <property type="entry name" value="DEHYDROGENASES, SHORT CHAIN"/>
    <property type="match status" value="1"/>
</dbReference>
<dbReference type="STRING" id="1182545.A0A072NVR7"/>
<keyword evidence="3" id="KW-0560">Oxidoreductase</keyword>
<dbReference type="Proteomes" id="UP000027920">
    <property type="component" value="Unassembled WGS sequence"/>
</dbReference>
<proteinExistence type="inferred from homology"/>
<evidence type="ECO:0000256" key="2">
    <source>
        <dbReference type="ARBA" id="ARBA00022857"/>
    </source>
</evidence>
<evidence type="ECO:0000256" key="1">
    <source>
        <dbReference type="ARBA" id="ARBA00006484"/>
    </source>
</evidence>
<dbReference type="AlphaFoldDB" id="A0A072NVR7"/>
<reference evidence="4 5" key="1">
    <citation type="submission" date="2013-03" db="EMBL/GenBank/DDBJ databases">
        <title>The Genome Sequence of Exophiala aquamarina CBS 119918.</title>
        <authorList>
            <consortium name="The Broad Institute Genomics Platform"/>
            <person name="Cuomo C."/>
            <person name="de Hoog S."/>
            <person name="Gorbushina A."/>
            <person name="Walker B."/>
            <person name="Young S.K."/>
            <person name="Zeng Q."/>
            <person name="Gargeya S."/>
            <person name="Fitzgerald M."/>
            <person name="Haas B."/>
            <person name="Abouelleil A."/>
            <person name="Allen A.W."/>
            <person name="Alvarado L."/>
            <person name="Arachchi H.M."/>
            <person name="Berlin A.M."/>
            <person name="Chapman S.B."/>
            <person name="Gainer-Dewar J."/>
            <person name="Goldberg J."/>
            <person name="Griggs A."/>
            <person name="Gujja S."/>
            <person name="Hansen M."/>
            <person name="Howarth C."/>
            <person name="Imamovic A."/>
            <person name="Ireland A."/>
            <person name="Larimer J."/>
            <person name="McCowan C."/>
            <person name="Murphy C."/>
            <person name="Pearson M."/>
            <person name="Poon T.W."/>
            <person name="Priest M."/>
            <person name="Roberts A."/>
            <person name="Saif S."/>
            <person name="Shea T."/>
            <person name="Sisk P."/>
            <person name="Sykes S."/>
            <person name="Wortman J."/>
            <person name="Nusbaum C."/>
            <person name="Birren B."/>
        </authorList>
    </citation>
    <scope>NUCLEOTIDE SEQUENCE [LARGE SCALE GENOMIC DNA]</scope>
    <source>
        <strain evidence="4 5">CBS 119918</strain>
    </source>
</reference>
<evidence type="ECO:0000313" key="4">
    <source>
        <dbReference type="EMBL" id="KEF51128.1"/>
    </source>
</evidence>
<dbReference type="InterPro" id="IPR002347">
    <property type="entry name" value="SDR_fam"/>
</dbReference>
<dbReference type="GO" id="GO:0016491">
    <property type="term" value="F:oxidoreductase activity"/>
    <property type="evidence" value="ECO:0007669"/>
    <property type="project" value="UniProtKB-KW"/>
</dbReference>
<name>A0A072NVR7_9EURO</name>
<dbReference type="InterPro" id="IPR036291">
    <property type="entry name" value="NAD(P)-bd_dom_sf"/>
</dbReference>
<dbReference type="PRINTS" id="PR00081">
    <property type="entry name" value="GDHRDH"/>
</dbReference>
<dbReference type="HOGENOM" id="CLU_010194_1_0_1"/>
<dbReference type="GeneID" id="25287745"/>
<dbReference type="RefSeq" id="XP_013253718.1">
    <property type="nucleotide sequence ID" value="XM_013398264.1"/>
</dbReference>
<dbReference type="VEuPathDB" id="FungiDB:A1O9_12851"/>
<dbReference type="EMBL" id="AMGV01000028">
    <property type="protein sequence ID" value="KEF51128.1"/>
    <property type="molecule type" value="Genomic_DNA"/>
</dbReference>